<dbReference type="Proteomes" id="UP000267145">
    <property type="component" value="Unassembled WGS sequence"/>
</dbReference>
<dbReference type="Gene3D" id="1.10.357.40">
    <property type="entry name" value="YbiA-like"/>
    <property type="match status" value="1"/>
</dbReference>
<dbReference type="STRING" id="1051616.A0A3M9XW30"/>
<sequence>MSARARSAAMPPKTSSTQAGVKRSKPSHITAAQTPTPAATAQSTGPPLPEPVFFSKPDDPEAGFLSQWYPSPFSNPSDPSVVFPSAEHYMMYHKALLFNTSAAAGILEATNASEVRALGRRVAGFDESVWNENKMRIVTEGNRLKFSQGSESVESEQLRERLFATAGRDLVEASPTDRIWGIGLSAEKAASSDRKNWGKNLLGTALMAVRKELLAEEDRLREEAERT</sequence>
<feature type="domain" description="NADAR" evidence="2">
    <location>
        <begin position="53"/>
        <end position="213"/>
    </location>
</feature>
<evidence type="ECO:0000259" key="2">
    <source>
        <dbReference type="Pfam" id="PF08719"/>
    </source>
</evidence>
<accession>A0A3M9XW30</accession>
<dbReference type="NCBIfam" id="TIGR02464">
    <property type="entry name" value="ribofla_fusion"/>
    <property type="match status" value="1"/>
</dbReference>
<dbReference type="InterPro" id="IPR012816">
    <property type="entry name" value="NADAR"/>
</dbReference>
<dbReference type="InterPro" id="IPR037238">
    <property type="entry name" value="YbiA-like_sf"/>
</dbReference>
<protein>
    <submittedName>
        <fullName evidence="3">Infection Response protein</fullName>
    </submittedName>
</protein>
<feature type="region of interest" description="Disordered" evidence="1">
    <location>
        <begin position="1"/>
        <end position="56"/>
    </location>
</feature>
<name>A0A3M9XW30_9PEZI</name>
<reference evidence="3 4" key="1">
    <citation type="submission" date="2018-10" db="EMBL/GenBank/DDBJ databases">
        <title>Genome sequence of Verticillium nonalfalfae VnAa140.</title>
        <authorList>
            <person name="Stajich J.E."/>
            <person name="Kasson M.T."/>
        </authorList>
    </citation>
    <scope>NUCLEOTIDE SEQUENCE [LARGE SCALE GENOMIC DNA]</scope>
    <source>
        <strain evidence="3 4">VnAa140</strain>
    </source>
</reference>
<dbReference type="AlphaFoldDB" id="A0A3M9XW30"/>
<feature type="compositionally biased region" description="Low complexity" evidence="1">
    <location>
        <begin position="30"/>
        <end position="45"/>
    </location>
</feature>
<comment type="caution">
    <text evidence="3">The sequence shown here is derived from an EMBL/GenBank/DDBJ whole genome shotgun (WGS) entry which is preliminary data.</text>
</comment>
<proteinExistence type="predicted"/>
<gene>
    <name evidence="3" type="primary">IRG-1_1</name>
    <name evidence="3" type="ORF">D7B24_004419</name>
</gene>
<evidence type="ECO:0000256" key="1">
    <source>
        <dbReference type="SAM" id="MobiDB-lite"/>
    </source>
</evidence>
<evidence type="ECO:0000313" key="4">
    <source>
        <dbReference type="Proteomes" id="UP000267145"/>
    </source>
</evidence>
<dbReference type="RefSeq" id="XP_028490243.1">
    <property type="nucleotide sequence ID" value="XM_028638590.1"/>
</dbReference>
<organism evidence="3 4">
    <name type="scientific">Verticillium nonalfalfae</name>
    <dbReference type="NCBI Taxonomy" id="1051616"/>
    <lineage>
        <taxon>Eukaryota</taxon>
        <taxon>Fungi</taxon>
        <taxon>Dikarya</taxon>
        <taxon>Ascomycota</taxon>
        <taxon>Pezizomycotina</taxon>
        <taxon>Sordariomycetes</taxon>
        <taxon>Hypocreomycetidae</taxon>
        <taxon>Glomerellales</taxon>
        <taxon>Plectosphaerellaceae</taxon>
        <taxon>Verticillium</taxon>
    </lineage>
</organism>
<dbReference type="GeneID" id="39608108"/>
<dbReference type="SUPFAM" id="SSF143990">
    <property type="entry name" value="YbiA-like"/>
    <property type="match status" value="1"/>
</dbReference>
<dbReference type="EMBL" id="RBVV01000248">
    <property type="protein sequence ID" value="RNJ52085.1"/>
    <property type="molecule type" value="Genomic_DNA"/>
</dbReference>
<dbReference type="Pfam" id="PF08719">
    <property type="entry name" value="NADAR"/>
    <property type="match status" value="1"/>
</dbReference>
<dbReference type="CDD" id="cd15457">
    <property type="entry name" value="NADAR"/>
    <property type="match status" value="1"/>
</dbReference>
<evidence type="ECO:0000313" key="3">
    <source>
        <dbReference type="EMBL" id="RNJ52085.1"/>
    </source>
</evidence>
<keyword evidence="4" id="KW-1185">Reference proteome</keyword>